<accession>X1D802</accession>
<reference evidence="1" key="1">
    <citation type="journal article" date="2014" name="Front. Microbiol.">
        <title>High frequency of phylogenetically diverse reductive dehalogenase-homologous genes in deep subseafloor sedimentary metagenomes.</title>
        <authorList>
            <person name="Kawai M."/>
            <person name="Futagami T."/>
            <person name="Toyoda A."/>
            <person name="Takaki Y."/>
            <person name="Nishi S."/>
            <person name="Hori S."/>
            <person name="Arai W."/>
            <person name="Tsubouchi T."/>
            <person name="Morono Y."/>
            <person name="Uchiyama I."/>
            <person name="Ito T."/>
            <person name="Fujiyama A."/>
            <person name="Inagaki F."/>
            <person name="Takami H."/>
        </authorList>
    </citation>
    <scope>NUCLEOTIDE SEQUENCE</scope>
    <source>
        <strain evidence="1">Expedition CK06-06</strain>
    </source>
</reference>
<dbReference type="AlphaFoldDB" id="X1D802"/>
<proteinExistence type="predicted"/>
<protein>
    <recommendedName>
        <fullName evidence="2">PCI domain-containing protein</fullName>
    </recommendedName>
</protein>
<organism evidence="1">
    <name type="scientific">marine sediment metagenome</name>
    <dbReference type="NCBI Taxonomy" id="412755"/>
    <lineage>
        <taxon>unclassified sequences</taxon>
        <taxon>metagenomes</taxon>
        <taxon>ecological metagenomes</taxon>
    </lineage>
</organism>
<gene>
    <name evidence="1" type="ORF">S01H4_49651</name>
</gene>
<evidence type="ECO:0000313" key="1">
    <source>
        <dbReference type="EMBL" id="GAH01214.1"/>
    </source>
</evidence>
<evidence type="ECO:0008006" key="2">
    <source>
        <dbReference type="Google" id="ProtNLM"/>
    </source>
</evidence>
<dbReference type="EMBL" id="BART01028111">
    <property type="protein sequence ID" value="GAH01214.1"/>
    <property type="molecule type" value="Genomic_DNA"/>
</dbReference>
<comment type="caution">
    <text evidence="1">The sequence shown here is derived from an EMBL/GenBank/DDBJ whole genome shotgun (WGS) entry which is preliminary data.</text>
</comment>
<name>X1D802_9ZZZZ</name>
<sequence>MKDVKSENFPNLKFLISSVYQNLLNHRLSEFSNEFEKVSISTLSKKMAINQDSLVDFINLIMKQPKSPVKGYISETQEVYFKKPRF</sequence>